<accession>A0AAN8VPF6</accession>
<sequence length="160" mass="17429">MAIAQNRDFCSQKGLQSLPVLIFGNQAGLEMLESTLVALQDITLDKIFEESSHVTLFSSIPNIMQQGFAHLPGGLCMSTKGHYVSYDQAIAWKGPAIAICVMTVASPSHSFTKLESCVSDMICGIDGTCLHLLQKIALYSVVFTYLCSKTLTEHPSFTYA</sequence>
<gene>
    <name evidence="3" type="ORF">RJ641_036265</name>
</gene>
<evidence type="ECO:0000313" key="3">
    <source>
        <dbReference type="EMBL" id="KAK6933371.1"/>
    </source>
</evidence>
<reference evidence="3 4" key="1">
    <citation type="submission" date="2023-12" db="EMBL/GenBank/DDBJ databases">
        <title>A high-quality genome assembly for Dillenia turbinata (Dilleniales).</title>
        <authorList>
            <person name="Chanderbali A."/>
        </authorList>
    </citation>
    <scope>NUCLEOTIDE SEQUENCE [LARGE SCALE GENOMIC DNA]</scope>
    <source>
        <strain evidence="3">LSX21</strain>
        <tissue evidence="3">Leaf</tissue>
    </source>
</reference>
<organism evidence="3 4">
    <name type="scientific">Dillenia turbinata</name>
    <dbReference type="NCBI Taxonomy" id="194707"/>
    <lineage>
        <taxon>Eukaryota</taxon>
        <taxon>Viridiplantae</taxon>
        <taxon>Streptophyta</taxon>
        <taxon>Embryophyta</taxon>
        <taxon>Tracheophyta</taxon>
        <taxon>Spermatophyta</taxon>
        <taxon>Magnoliopsida</taxon>
        <taxon>eudicotyledons</taxon>
        <taxon>Gunneridae</taxon>
        <taxon>Pentapetalae</taxon>
        <taxon>Dilleniales</taxon>
        <taxon>Dilleniaceae</taxon>
        <taxon>Dillenia</taxon>
    </lineage>
</organism>
<dbReference type="AlphaFoldDB" id="A0AAN8VPF6"/>
<dbReference type="GO" id="GO:0003700">
    <property type="term" value="F:DNA-binding transcription factor activity"/>
    <property type="evidence" value="ECO:0007669"/>
    <property type="project" value="InterPro"/>
</dbReference>
<dbReference type="Pfam" id="PF08670">
    <property type="entry name" value="MEKHLA"/>
    <property type="match status" value="1"/>
</dbReference>
<protein>
    <submittedName>
        <fullName evidence="3">MEKHLA protein</fullName>
    </submittedName>
</protein>
<keyword evidence="4" id="KW-1185">Reference proteome</keyword>
<dbReference type="Proteomes" id="UP001370490">
    <property type="component" value="Unassembled WGS sequence"/>
</dbReference>
<evidence type="ECO:0000259" key="2">
    <source>
        <dbReference type="Pfam" id="PF08670"/>
    </source>
</evidence>
<comment type="caution">
    <text evidence="3">The sequence shown here is derived from an EMBL/GenBank/DDBJ whole genome shotgun (WGS) entry which is preliminary data.</text>
</comment>
<feature type="domain" description="MEKHLA" evidence="2">
    <location>
        <begin position="14"/>
        <end position="93"/>
    </location>
</feature>
<keyword evidence="1" id="KW-0539">Nucleus</keyword>
<name>A0AAN8VPF6_9MAGN</name>
<proteinExistence type="predicted"/>
<dbReference type="PANTHER" id="PTHR45950">
    <property type="entry name" value="HOMEOBOX-LEUCINE ZIPPER PROTEIN ATHB-14"/>
    <property type="match status" value="1"/>
</dbReference>
<dbReference type="InterPro" id="IPR044830">
    <property type="entry name" value="HD-Zip_III"/>
</dbReference>
<evidence type="ECO:0000256" key="1">
    <source>
        <dbReference type="ARBA" id="ARBA00023242"/>
    </source>
</evidence>
<dbReference type="EMBL" id="JBAMMX010000009">
    <property type="protein sequence ID" value="KAK6933371.1"/>
    <property type="molecule type" value="Genomic_DNA"/>
</dbReference>
<evidence type="ECO:0000313" key="4">
    <source>
        <dbReference type="Proteomes" id="UP001370490"/>
    </source>
</evidence>
<dbReference type="PANTHER" id="PTHR45950:SF10">
    <property type="entry name" value="HOMEOBOX-LEUCINE ZIPPER PROTEIN REVOLUTA"/>
    <property type="match status" value="1"/>
</dbReference>
<dbReference type="InterPro" id="IPR013978">
    <property type="entry name" value="MEKHLA"/>
</dbReference>